<dbReference type="InterPro" id="IPR027005">
    <property type="entry name" value="PMT-like"/>
</dbReference>
<feature type="transmembrane region" description="Helical" evidence="14">
    <location>
        <begin position="192"/>
        <end position="225"/>
    </location>
</feature>
<feature type="domain" description="MIR" evidence="15">
    <location>
        <begin position="354"/>
        <end position="407"/>
    </location>
</feature>
<keyword evidence="17" id="KW-1185">Reference proteome</keyword>
<evidence type="ECO:0000256" key="10">
    <source>
        <dbReference type="ARBA" id="ARBA00022989"/>
    </source>
</evidence>
<keyword evidence="10 14" id="KW-1133">Transmembrane helix</keyword>
<evidence type="ECO:0000256" key="7">
    <source>
        <dbReference type="ARBA" id="ARBA00022692"/>
    </source>
</evidence>
<feature type="transmembrane region" description="Helical" evidence="14">
    <location>
        <begin position="556"/>
        <end position="580"/>
    </location>
</feature>
<keyword evidence="9 14" id="KW-0256">Endoplasmic reticulum</keyword>
<comment type="catalytic activity">
    <reaction evidence="13 14">
        <text>a di-trans,poly-cis-dolichyl beta-D-mannosyl phosphate + L-seryl-[protein] = 3-O-(alpha-D-mannosyl)-L-seryl-[protein] + a di-trans,poly-cis-dolichyl phosphate + H(+)</text>
        <dbReference type="Rhea" id="RHEA:17377"/>
        <dbReference type="Rhea" id="RHEA-COMP:9863"/>
        <dbReference type="Rhea" id="RHEA-COMP:13546"/>
        <dbReference type="Rhea" id="RHEA-COMP:19498"/>
        <dbReference type="Rhea" id="RHEA-COMP:19501"/>
        <dbReference type="ChEBI" id="CHEBI:15378"/>
        <dbReference type="ChEBI" id="CHEBI:29999"/>
        <dbReference type="ChEBI" id="CHEBI:57683"/>
        <dbReference type="ChEBI" id="CHEBI:58211"/>
        <dbReference type="ChEBI" id="CHEBI:137321"/>
        <dbReference type="EC" id="2.4.1.109"/>
    </reaction>
</comment>
<dbReference type="Gene3D" id="2.80.10.50">
    <property type="match status" value="1"/>
</dbReference>
<dbReference type="CDD" id="cd23276">
    <property type="entry name" value="beta-trefoil_MIR_PMT"/>
    <property type="match status" value="1"/>
</dbReference>
<sequence length="686" mass="80283">MKSDSKKMNIKSYKTYFNISIIILIFLLTFIIRTYKIEYGNFVIWDEAHFGKFSSKYLNREFYFDVHPPLGKLMTALSGWLFDQDLAFKFESASTYPENMDYVGMRRFHAFIASFVTVFAYLILQELEYSMKMCVFTCLLLIFENGMVSISRLILLDSHLLFFTSLVTYLMVKSYKRNNYYQSNIKNQILNLLLLGISLGCVLSVKWIGCLTTLYVGILTIYELWNTLTSKTGLQKFISMFLLRVVFLIIVPIIVYFGWFKIHFAIVNHTSSDESYMSSLFQSNLKGSTLDRVRKYVPYGRPISLKSQRMAGGNLHSHPHVYPGTKANQVTQYHHKDDNNNWAFQKVIDGVDPIGIIMDNDEVVLLHLPTRRYLAISEEESFMTDETRIECTDGGLTRDNLWKVEIVDDIISKEECVKTMTTRFRLRSVDGKCYLRSTGETYPPWGFSQGEITCSIIKDESTLWNIENNPFDETEENSRKNIEYKEIRNLKSTFISDLFEINKAMFIVNKSFVQDKDLEPARITSKPLQWLFLERGLRMTSWDDSSAKFYMFGNPLIWYLSSLCVILSPIILLGKTVIFLRRGFHVDVLKMEFLKVFVFSGGWFLHYLPFFFVGRVLYFHHYFPALFFAILSICYVFNHFSPRFLKIFVLLSIFTFIFFSPLCYGFKGPASQYSNRQWIESWDIYG</sequence>
<feature type="transmembrane region" description="Helical" evidence="14">
    <location>
        <begin position="644"/>
        <end position="667"/>
    </location>
</feature>
<evidence type="ECO:0000256" key="4">
    <source>
        <dbReference type="ARBA" id="ARBA00012839"/>
    </source>
</evidence>
<keyword evidence="11 14" id="KW-0472">Membrane</keyword>
<evidence type="ECO:0000313" key="16">
    <source>
        <dbReference type="EMBL" id="KAF7684691.1"/>
    </source>
</evidence>
<keyword evidence="5 14" id="KW-0328">Glycosyltransferase</keyword>
<reference evidence="16 17" key="1">
    <citation type="submission" date="2019-01" db="EMBL/GenBank/DDBJ databases">
        <title>Genomes sequencing and comparative genomics of infectious freshwater microsporidia, Cucumispora dikerogammari and Thelohania contejeani.</title>
        <authorList>
            <person name="Cormier A."/>
            <person name="Giraud I."/>
            <person name="Wattier R."/>
            <person name="Teixeira M."/>
            <person name="Grandjean F."/>
            <person name="Rigaud T."/>
            <person name="Cordaux R."/>
        </authorList>
    </citation>
    <scope>NUCLEOTIDE SEQUENCE [LARGE SCALE GENOMIC DNA]</scope>
    <source>
        <strain evidence="16">T1</strain>
        <tissue evidence="16">Spores</tissue>
    </source>
</reference>
<evidence type="ECO:0000256" key="12">
    <source>
        <dbReference type="ARBA" id="ARBA00045085"/>
    </source>
</evidence>
<dbReference type="PANTHER" id="PTHR10050">
    <property type="entry name" value="DOLICHYL-PHOSPHATE-MANNOSE--PROTEIN MANNOSYLTRANSFERASE"/>
    <property type="match status" value="1"/>
</dbReference>
<evidence type="ECO:0000256" key="6">
    <source>
        <dbReference type="ARBA" id="ARBA00022679"/>
    </source>
</evidence>
<name>A0ABQ7I2J1_9MICR</name>
<evidence type="ECO:0000256" key="3">
    <source>
        <dbReference type="ARBA" id="ARBA00007222"/>
    </source>
</evidence>
<evidence type="ECO:0000256" key="14">
    <source>
        <dbReference type="RuleBase" id="RU367007"/>
    </source>
</evidence>
<feature type="transmembrane region" description="Helical" evidence="14">
    <location>
        <begin position="154"/>
        <end position="172"/>
    </location>
</feature>
<dbReference type="GO" id="GO:0016757">
    <property type="term" value="F:glycosyltransferase activity"/>
    <property type="evidence" value="ECO:0007669"/>
    <property type="project" value="UniProtKB-KW"/>
</dbReference>
<evidence type="ECO:0000256" key="1">
    <source>
        <dbReference type="ARBA" id="ARBA00004477"/>
    </source>
</evidence>
<evidence type="ECO:0000256" key="11">
    <source>
        <dbReference type="ARBA" id="ARBA00023136"/>
    </source>
</evidence>
<organism evidence="16 17">
    <name type="scientific">Astathelohania contejeani</name>
    <dbReference type="NCBI Taxonomy" id="164912"/>
    <lineage>
        <taxon>Eukaryota</taxon>
        <taxon>Fungi</taxon>
        <taxon>Fungi incertae sedis</taxon>
        <taxon>Microsporidia</taxon>
        <taxon>Astathelohaniidae</taxon>
        <taxon>Astathelohania</taxon>
    </lineage>
</organism>
<proteinExistence type="inferred from homology"/>
<comment type="catalytic activity">
    <reaction evidence="12 14">
        <text>a di-trans,poly-cis-dolichyl beta-D-mannosyl phosphate + L-threonyl-[protein] = 3-O-(alpha-D-mannosyl)-L-threonyl-[protein] + a di-trans,poly-cis-dolichyl phosphate + H(+)</text>
        <dbReference type="Rhea" id="RHEA:53396"/>
        <dbReference type="Rhea" id="RHEA-COMP:11060"/>
        <dbReference type="Rhea" id="RHEA-COMP:13547"/>
        <dbReference type="Rhea" id="RHEA-COMP:19498"/>
        <dbReference type="Rhea" id="RHEA-COMP:19501"/>
        <dbReference type="ChEBI" id="CHEBI:15378"/>
        <dbReference type="ChEBI" id="CHEBI:30013"/>
        <dbReference type="ChEBI" id="CHEBI:57683"/>
        <dbReference type="ChEBI" id="CHEBI:58211"/>
        <dbReference type="ChEBI" id="CHEBI:137323"/>
        <dbReference type="EC" id="2.4.1.109"/>
    </reaction>
</comment>
<feature type="transmembrane region" description="Helical" evidence="14">
    <location>
        <begin position="618"/>
        <end position="637"/>
    </location>
</feature>
<dbReference type="Pfam" id="PF02815">
    <property type="entry name" value="MIR"/>
    <property type="match status" value="1"/>
</dbReference>
<feature type="transmembrane region" description="Helical" evidence="14">
    <location>
        <begin position="108"/>
        <end position="124"/>
    </location>
</feature>
<evidence type="ECO:0000313" key="17">
    <source>
        <dbReference type="Proteomes" id="UP001516464"/>
    </source>
</evidence>
<evidence type="ECO:0000256" key="5">
    <source>
        <dbReference type="ARBA" id="ARBA00022676"/>
    </source>
</evidence>
<feature type="domain" description="MIR" evidence="15">
    <location>
        <begin position="414"/>
        <end position="469"/>
    </location>
</feature>
<feature type="transmembrane region" description="Helical" evidence="14">
    <location>
        <begin position="592"/>
        <end position="612"/>
    </location>
</feature>
<dbReference type="InterPro" id="IPR032421">
    <property type="entry name" value="PMT_4TMC"/>
</dbReference>
<evidence type="ECO:0000256" key="13">
    <source>
        <dbReference type="ARBA" id="ARBA00045102"/>
    </source>
</evidence>
<keyword evidence="6 14" id="KW-0808">Transferase</keyword>
<dbReference type="Pfam" id="PF16192">
    <property type="entry name" value="PMT_4TMC"/>
    <property type="match status" value="1"/>
</dbReference>
<dbReference type="Proteomes" id="UP001516464">
    <property type="component" value="Unassembled WGS sequence"/>
</dbReference>
<dbReference type="SMART" id="SM00472">
    <property type="entry name" value="MIR"/>
    <property type="match status" value="3"/>
</dbReference>
<dbReference type="Pfam" id="PF02366">
    <property type="entry name" value="PMT"/>
    <property type="match status" value="1"/>
</dbReference>
<feature type="transmembrane region" description="Helical" evidence="14">
    <location>
        <begin position="237"/>
        <end position="259"/>
    </location>
</feature>
<comment type="subcellular location">
    <subcellularLocation>
        <location evidence="1 14">Endoplasmic reticulum membrane</location>
        <topology evidence="1 14">Multi-pass membrane protein</topology>
    </subcellularLocation>
</comment>
<comment type="caution">
    <text evidence="16">The sequence shown here is derived from an EMBL/GenBank/DDBJ whole genome shotgun (WGS) entry which is preliminary data.</text>
</comment>
<comment type="function">
    <text evidence="14">Transfers mannose from Dol-P-mannose to Ser or Thr residues on proteins.</text>
</comment>
<feature type="transmembrane region" description="Helical" evidence="14">
    <location>
        <begin position="15"/>
        <end position="32"/>
    </location>
</feature>
<dbReference type="InterPro" id="IPR016093">
    <property type="entry name" value="MIR_motif"/>
</dbReference>
<keyword evidence="7 14" id="KW-0812">Transmembrane</keyword>
<dbReference type="InterPro" id="IPR036300">
    <property type="entry name" value="MIR_dom_sf"/>
</dbReference>
<dbReference type="SUPFAM" id="SSF82109">
    <property type="entry name" value="MIR domain"/>
    <property type="match status" value="1"/>
</dbReference>
<dbReference type="EMBL" id="SBIQ01000004">
    <property type="protein sequence ID" value="KAF7684691.1"/>
    <property type="molecule type" value="Genomic_DNA"/>
</dbReference>
<protein>
    <recommendedName>
        <fullName evidence="4 14">Dolichyl-phosphate-mannose--protein mannosyltransferase</fullName>
        <ecNumber evidence="4 14">2.4.1.109</ecNumber>
    </recommendedName>
</protein>
<dbReference type="PANTHER" id="PTHR10050:SF46">
    <property type="entry name" value="PROTEIN O-MANNOSYL-TRANSFERASE 2"/>
    <property type="match status" value="1"/>
</dbReference>
<dbReference type="InterPro" id="IPR003342">
    <property type="entry name" value="ArnT-like_N"/>
</dbReference>
<gene>
    <name evidence="16" type="primary">PMT2</name>
    <name evidence="16" type="ORF">TCON_0134</name>
</gene>
<dbReference type="EC" id="2.4.1.109" evidence="4 14"/>
<accession>A0ABQ7I2J1</accession>
<evidence type="ECO:0000259" key="15">
    <source>
        <dbReference type="PROSITE" id="PS50919"/>
    </source>
</evidence>
<evidence type="ECO:0000256" key="8">
    <source>
        <dbReference type="ARBA" id="ARBA00022737"/>
    </source>
</evidence>
<comment type="pathway">
    <text evidence="2 14">Protein modification; protein glycosylation.</text>
</comment>
<evidence type="ECO:0000256" key="9">
    <source>
        <dbReference type="ARBA" id="ARBA00022824"/>
    </source>
</evidence>
<evidence type="ECO:0000256" key="2">
    <source>
        <dbReference type="ARBA" id="ARBA00004922"/>
    </source>
</evidence>
<comment type="similarity">
    <text evidence="3 14">Belongs to the glycosyltransferase 39 family.</text>
</comment>
<keyword evidence="8" id="KW-0677">Repeat</keyword>
<dbReference type="PROSITE" id="PS50919">
    <property type="entry name" value="MIR"/>
    <property type="match status" value="2"/>
</dbReference>